<protein>
    <submittedName>
        <fullName evidence="2">Uncharacterized protein</fullName>
    </submittedName>
</protein>
<organism evidence="2">
    <name type="scientific">marine sediment metagenome</name>
    <dbReference type="NCBI Taxonomy" id="412755"/>
    <lineage>
        <taxon>unclassified sequences</taxon>
        <taxon>metagenomes</taxon>
        <taxon>ecological metagenomes</taxon>
    </lineage>
</organism>
<proteinExistence type="predicted"/>
<reference evidence="2" key="1">
    <citation type="journal article" date="2014" name="Front. Microbiol.">
        <title>High frequency of phylogenetically diverse reductive dehalogenase-homologous genes in deep subseafloor sedimentary metagenomes.</title>
        <authorList>
            <person name="Kawai M."/>
            <person name="Futagami T."/>
            <person name="Toyoda A."/>
            <person name="Takaki Y."/>
            <person name="Nishi S."/>
            <person name="Hori S."/>
            <person name="Arai W."/>
            <person name="Tsubouchi T."/>
            <person name="Morono Y."/>
            <person name="Uchiyama I."/>
            <person name="Ito T."/>
            <person name="Fujiyama A."/>
            <person name="Inagaki F."/>
            <person name="Takami H."/>
        </authorList>
    </citation>
    <scope>NUCLEOTIDE SEQUENCE</scope>
    <source>
        <strain evidence="2">Expedition CK06-06</strain>
    </source>
</reference>
<keyword evidence="1" id="KW-0472">Membrane</keyword>
<feature type="non-terminal residue" evidence="2">
    <location>
        <position position="1"/>
    </location>
</feature>
<evidence type="ECO:0000256" key="1">
    <source>
        <dbReference type="SAM" id="Phobius"/>
    </source>
</evidence>
<dbReference type="AlphaFoldDB" id="X0ZYY7"/>
<gene>
    <name evidence="2" type="ORF">S01H4_10262</name>
</gene>
<sequence>VVIGLIYRSRRSFLKLGWDVIAMLATFVVGGYFLILIMKG</sequence>
<keyword evidence="1" id="KW-0812">Transmembrane</keyword>
<name>X0ZYY7_9ZZZZ</name>
<feature type="transmembrane region" description="Helical" evidence="1">
    <location>
        <begin position="20"/>
        <end position="38"/>
    </location>
</feature>
<evidence type="ECO:0000313" key="2">
    <source>
        <dbReference type="EMBL" id="GAG63097.1"/>
    </source>
</evidence>
<accession>X0ZYY7</accession>
<comment type="caution">
    <text evidence="2">The sequence shown here is derived from an EMBL/GenBank/DDBJ whole genome shotgun (WGS) entry which is preliminary data.</text>
</comment>
<dbReference type="EMBL" id="BART01003888">
    <property type="protein sequence ID" value="GAG63097.1"/>
    <property type="molecule type" value="Genomic_DNA"/>
</dbReference>
<keyword evidence="1" id="KW-1133">Transmembrane helix</keyword>